<organism evidence="1">
    <name type="scientific">bioreactor metagenome</name>
    <dbReference type="NCBI Taxonomy" id="1076179"/>
    <lineage>
        <taxon>unclassified sequences</taxon>
        <taxon>metagenomes</taxon>
        <taxon>ecological metagenomes</taxon>
    </lineage>
</organism>
<accession>A0A644XAY5</accession>
<dbReference type="EMBL" id="VSSQ01002038">
    <property type="protein sequence ID" value="MPM12911.1"/>
    <property type="molecule type" value="Genomic_DNA"/>
</dbReference>
<dbReference type="InterPro" id="IPR029060">
    <property type="entry name" value="PIN-like_dom_sf"/>
</dbReference>
<proteinExistence type="predicted"/>
<gene>
    <name evidence="1" type="ORF">SDC9_59266</name>
</gene>
<evidence type="ECO:0008006" key="2">
    <source>
        <dbReference type="Google" id="ProtNLM"/>
    </source>
</evidence>
<name>A0A644XAY5_9ZZZZ</name>
<dbReference type="SUPFAM" id="SSF88723">
    <property type="entry name" value="PIN domain-like"/>
    <property type="match status" value="1"/>
</dbReference>
<protein>
    <recommendedName>
        <fullName evidence="2">PIN domain-containing protein</fullName>
    </recommendedName>
</protein>
<sequence length="177" mass="20060">MGKTKIVLDADVVIDFIDANHLFDLPRVLPNYDFVILDVVVDKELGKWKSTKDYILKHIEWIKTGSKLSIIPWNPDREAIQIYAELIRTKGMGESACIAYCQTHNDVLASCNLRDTKAYCEENGITYVTFLDLVWYAWQNGVMNEAECDKCIQDAIAAGNKIPNVVISQYIPTISNL</sequence>
<dbReference type="AlphaFoldDB" id="A0A644XAY5"/>
<comment type="caution">
    <text evidence="1">The sequence shown here is derived from an EMBL/GenBank/DDBJ whole genome shotgun (WGS) entry which is preliminary data.</text>
</comment>
<reference evidence="1" key="1">
    <citation type="submission" date="2019-08" db="EMBL/GenBank/DDBJ databases">
        <authorList>
            <person name="Kucharzyk K."/>
            <person name="Murdoch R.W."/>
            <person name="Higgins S."/>
            <person name="Loffler F."/>
        </authorList>
    </citation>
    <scope>NUCLEOTIDE SEQUENCE</scope>
</reference>
<evidence type="ECO:0000313" key="1">
    <source>
        <dbReference type="EMBL" id="MPM12911.1"/>
    </source>
</evidence>